<keyword evidence="3" id="KW-1185">Reference proteome</keyword>
<evidence type="ECO:0000313" key="3">
    <source>
        <dbReference type="Proteomes" id="UP000269945"/>
    </source>
</evidence>
<feature type="compositionally biased region" description="Basic and acidic residues" evidence="1">
    <location>
        <begin position="90"/>
        <end position="99"/>
    </location>
</feature>
<feature type="region of interest" description="Disordered" evidence="1">
    <location>
        <begin position="1"/>
        <end position="99"/>
    </location>
</feature>
<comment type="caution">
    <text evidence="2">The sequence shown here is derived from an EMBL/GenBank/DDBJ whole genome shotgun (WGS) entry which is preliminary data.</text>
</comment>
<evidence type="ECO:0000313" key="2">
    <source>
        <dbReference type="EMBL" id="VCW67814.1"/>
    </source>
</evidence>
<gene>
    <name evidence="2" type="ORF">BN2614_LOCUS5</name>
</gene>
<feature type="compositionally biased region" description="Basic and acidic residues" evidence="1">
    <location>
        <begin position="46"/>
        <end position="61"/>
    </location>
</feature>
<sequence>MWVSLNQFRDPIFGSWCPALGPPRSRLGSRRKSLRGETGSPSPSSQREDGEPEESVREASRSDSVGKQVASAPVSRASPRPPQPVGGHGCGEEAGERGR</sequence>
<accession>A0A9X9LGR6</accession>
<dbReference type="EMBL" id="CYRY02003158">
    <property type="protein sequence ID" value="VCW67814.1"/>
    <property type="molecule type" value="Genomic_DNA"/>
</dbReference>
<dbReference type="Proteomes" id="UP000269945">
    <property type="component" value="Unassembled WGS sequence"/>
</dbReference>
<evidence type="ECO:0000256" key="1">
    <source>
        <dbReference type="SAM" id="MobiDB-lite"/>
    </source>
</evidence>
<feature type="compositionally biased region" description="Low complexity" evidence="1">
    <location>
        <begin position="68"/>
        <end position="78"/>
    </location>
</feature>
<name>A0A9X9LGR6_GULGU</name>
<dbReference type="AlphaFoldDB" id="A0A9X9LGR6"/>
<proteinExistence type="predicted"/>
<reference evidence="2 3" key="1">
    <citation type="submission" date="2018-10" db="EMBL/GenBank/DDBJ databases">
        <authorList>
            <person name="Ekblom R."/>
            <person name="Jareborg N."/>
        </authorList>
    </citation>
    <scope>NUCLEOTIDE SEQUENCE [LARGE SCALE GENOMIC DNA]</scope>
    <source>
        <tissue evidence="2">Muscle</tissue>
    </source>
</reference>
<protein>
    <submittedName>
        <fullName evidence="2">Uncharacterized protein</fullName>
    </submittedName>
</protein>
<organism evidence="2 3">
    <name type="scientific">Gulo gulo</name>
    <name type="common">Wolverine</name>
    <name type="synonym">Gluton</name>
    <dbReference type="NCBI Taxonomy" id="48420"/>
    <lineage>
        <taxon>Eukaryota</taxon>
        <taxon>Metazoa</taxon>
        <taxon>Chordata</taxon>
        <taxon>Craniata</taxon>
        <taxon>Vertebrata</taxon>
        <taxon>Euteleostomi</taxon>
        <taxon>Mammalia</taxon>
        <taxon>Eutheria</taxon>
        <taxon>Laurasiatheria</taxon>
        <taxon>Carnivora</taxon>
        <taxon>Caniformia</taxon>
        <taxon>Musteloidea</taxon>
        <taxon>Mustelidae</taxon>
        <taxon>Guloninae</taxon>
        <taxon>Gulo</taxon>
    </lineage>
</organism>